<sequence>MQAGDRHRPKLGYRHNGEQPVSITSSRQLRLRVTHAVQTSNSRTVLAQQRKTKEHEYLGPRTWLLSMSSYVHPGSRRGTGLGGVAEGGPSSGLVVVPMSLYI</sequence>
<dbReference type="Proteomes" id="UP000054018">
    <property type="component" value="Unassembled WGS sequence"/>
</dbReference>
<gene>
    <name evidence="2" type="ORF">PISMIDRAFT_12196</name>
</gene>
<keyword evidence="3" id="KW-1185">Reference proteome</keyword>
<dbReference type="AlphaFoldDB" id="A0A0C9ZGG0"/>
<dbReference type="HOGENOM" id="CLU_2278574_0_0_1"/>
<protein>
    <submittedName>
        <fullName evidence="2">Uncharacterized protein</fullName>
    </submittedName>
</protein>
<reference evidence="2 3" key="1">
    <citation type="submission" date="2014-04" db="EMBL/GenBank/DDBJ databases">
        <authorList>
            <consortium name="DOE Joint Genome Institute"/>
            <person name="Kuo A."/>
            <person name="Kohler A."/>
            <person name="Costa M.D."/>
            <person name="Nagy L.G."/>
            <person name="Floudas D."/>
            <person name="Copeland A."/>
            <person name="Barry K.W."/>
            <person name="Cichocki N."/>
            <person name="Veneault-Fourrey C."/>
            <person name="LaButti K."/>
            <person name="Lindquist E.A."/>
            <person name="Lipzen A."/>
            <person name="Lundell T."/>
            <person name="Morin E."/>
            <person name="Murat C."/>
            <person name="Sun H."/>
            <person name="Tunlid A."/>
            <person name="Henrissat B."/>
            <person name="Grigoriev I.V."/>
            <person name="Hibbett D.S."/>
            <person name="Martin F."/>
            <person name="Nordberg H.P."/>
            <person name="Cantor M.N."/>
            <person name="Hua S.X."/>
        </authorList>
    </citation>
    <scope>NUCLEOTIDE SEQUENCE [LARGE SCALE GENOMIC DNA]</scope>
    <source>
        <strain evidence="2 3">441</strain>
    </source>
</reference>
<evidence type="ECO:0000313" key="3">
    <source>
        <dbReference type="Proteomes" id="UP000054018"/>
    </source>
</evidence>
<feature type="region of interest" description="Disordered" evidence="1">
    <location>
        <begin position="1"/>
        <end position="27"/>
    </location>
</feature>
<accession>A0A0C9ZGG0</accession>
<evidence type="ECO:0000256" key="1">
    <source>
        <dbReference type="SAM" id="MobiDB-lite"/>
    </source>
</evidence>
<dbReference type="EMBL" id="KN833750">
    <property type="protein sequence ID" value="KIK21567.1"/>
    <property type="molecule type" value="Genomic_DNA"/>
</dbReference>
<proteinExistence type="predicted"/>
<organism evidence="2 3">
    <name type="scientific">Pisolithus microcarpus 441</name>
    <dbReference type="NCBI Taxonomy" id="765257"/>
    <lineage>
        <taxon>Eukaryota</taxon>
        <taxon>Fungi</taxon>
        <taxon>Dikarya</taxon>
        <taxon>Basidiomycota</taxon>
        <taxon>Agaricomycotina</taxon>
        <taxon>Agaricomycetes</taxon>
        <taxon>Agaricomycetidae</taxon>
        <taxon>Boletales</taxon>
        <taxon>Sclerodermatineae</taxon>
        <taxon>Pisolithaceae</taxon>
        <taxon>Pisolithus</taxon>
    </lineage>
</organism>
<reference evidence="3" key="2">
    <citation type="submission" date="2015-01" db="EMBL/GenBank/DDBJ databases">
        <title>Evolutionary Origins and Diversification of the Mycorrhizal Mutualists.</title>
        <authorList>
            <consortium name="DOE Joint Genome Institute"/>
            <consortium name="Mycorrhizal Genomics Consortium"/>
            <person name="Kohler A."/>
            <person name="Kuo A."/>
            <person name="Nagy L.G."/>
            <person name="Floudas D."/>
            <person name="Copeland A."/>
            <person name="Barry K.W."/>
            <person name="Cichocki N."/>
            <person name="Veneault-Fourrey C."/>
            <person name="LaButti K."/>
            <person name="Lindquist E.A."/>
            <person name="Lipzen A."/>
            <person name="Lundell T."/>
            <person name="Morin E."/>
            <person name="Murat C."/>
            <person name="Riley R."/>
            <person name="Ohm R."/>
            <person name="Sun H."/>
            <person name="Tunlid A."/>
            <person name="Henrissat B."/>
            <person name="Grigoriev I.V."/>
            <person name="Hibbett D.S."/>
            <person name="Martin F."/>
        </authorList>
    </citation>
    <scope>NUCLEOTIDE SEQUENCE [LARGE SCALE GENOMIC DNA]</scope>
    <source>
        <strain evidence="3">441</strain>
    </source>
</reference>
<evidence type="ECO:0000313" key="2">
    <source>
        <dbReference type="EMBL" id="KIK21567.1"/>
    </source>
</evidence>
<name>A0A0C9ZGG0_9AGAM</name>